<evidence type="ECO:0000256" key="4">
    <source>
        <dbReference type="PROSITE-ProRule" id="PRU00335"/>
    </source>
</evidence>
<feature type="DNA-binding region" description="H-T-H motif" evidence="4">
    <location>
        <begin position="32"/>
        <end position="51"/>
    </location>
</feature>
<gene>
    <name evidence="6" type="ORF">P9271_13445</name>
</gene>
<dbReference type="InterPro" id="IPR049484">
    <property type="entry name" value="Rv0078-like_C"/>
</dbReference>
<dbReference type="Proteomes" id="UP001342826">
    <property type="component" value="Unassembled WGS sequence"/>
</dbReference>
<dbReference type="InterPro" id="IPR009057">
    <property type="entry name" value="Homeodomain-like_sf"/>
</dbReference>
<evidence type="ECO:0000259" key="5">
    <source>
        <dbReference type="PROSITE" id="PS50977"/>
    </source>
</evidence>
<dbReference type="SUPFAM" id="SSF46689">
    <property type="entry name" value="Homeodomain-like"/>
    <property type="match status" value="1"/>
</dbReference>
<dbReference type="PROSITE" id="PS50977">
    <property type="entry name" value="HTH_TETR_2"/>
    <property type="match status" value="1"/>
</dbReference>
<keyword evidence="7" id="KW-1185">Reference proteome</keyword>
<dbReference type="PRINTS" id="PR00455">
    <property type="entry name" value="HTHTETR"/>
</dbReference>
<reference evidence="6 7" key="1">
    <citation type="submission" date="2023-03" db="EMBL/GenBank/DDBJ databases">
        <title>Bacillus Genome Sequencing.</title>
        <authorList>
            <person name="Dunlap C."/>
        </authorList>
    </citation>
    <scope>NUCLEOTIDE SEQUENCE [LARGE SCALE GENOMIC DNA]</scope>
    <source>
        <strain evidence="6 7">NRS-1717</strain>
    </source>
</reference>
<evidence type="ECO:0000256" key="2">
    <source>
        <dbReference type="ARBA" id="ARBA00023125"/>
    </source>
</evidence>
<comment type="caution">
    <text evidence="6">The sequence shown here is derived from an EMBL/GenBank/DDBJ whole genome shotgun (WGS) entry which is preliminary data.</text>
</comment>
<keyword evidence="2 4" id="KW-0238">DNA-binding</keyword>
<evidence type="ECO:0000256" key="1">
    <source>
        <dbReference type="ARBA" id="ARBA00023015"/>
    </source>
</evidence>
<dbReference type="EMBL" id="JARTFS010000011">
    <property type="protein sequence ID" value="MED4402320.1"/>
    <property type="molecule type" value="Genomic_DNA"/>
</dbReference>
<name>A0ABU6NYY1_9BACI</name>
<dbReference type="PANTHER" id="PTHR47506:SF1">
    <property type="entry name" value="HTH-TYPE TRANSCRIPTIONAL REGULATOR YJDC"/>
    <property type="match status" value="1"/>
</dbReference>
<dbReference type="InterPro" id="IPR001647">
    <property type="entry name" value="HTH_TetR"/>
</dbReference>
<keyword evidence="3" id="KW-0804">Transcription</keyword>
<dbReference type="SUPFAM" id="SSF48498">
    <property type="entry name" value="Tetracyclin repressor-like, C-terminal domain"/>
    <property type="match status" value="1"/>
</dbReference>
<evidence type="ECO:0000313" key="7">
    <source>
        <dbReference type="Proteomes" id="UP001342826"/>
    </source>
</evidence>
<dbReference type="PANTHER" id="PTHR47506">
    <property type="entry name" value="TRANSCRIPTIONAL REGULATORY PROTEIN"/>
    <property type="match status" value="1"/>
</dbReference>
<protein>
    <submittedName>
        <fullName evidence="6">TetR/AcrR family transcriptional regulator</fullName>
    </submittedName>
</protein>
<dbReference type="Pfam" id="PF21351">
    <property type="entry name" value="TetR_C_41"/>
    <property type="match status" value="1"/>
</dbReference>
<dbReference type="InterPro" id="IPR036271">
    <property type="entry name" value="Tet_transcr_reg_TetR-rel_C_sf"/>
</dbReference>
<dbReference type="GeneID" id="301140423"/>
<dbReference type="Gene3D" id="1.10.357.10">
    <property type="entry name" value="Tetracycline Repressor, domain 2"/>
    <property type="match status" value="1"/>
</dbReference>
<organism evidence="6 7">
    <name type="scientific">Metabacillus fastidiosus</name>
    <dbReference type="NCBI Taxonomy" id="1458"/>
    <lineage>
        <taxon>Bacteria</taxon>
        <taxon>Bacillati</taxon>
        <taxon>Bacillota</taxon>
        <taxon>Bacilli</taxon>
        <taxon>Bacillales</taxon>
        <taxon>Bacillaceae</taxon>
        <taxon>Metabacillus</taxon>
    </lineage>
</organism>
<evidence type="ECO:0000256" key="3">
    <source>
        <dbReference type="ARBA" id="ARBA00023163"/>
    </source>
</evidence>
<keyword evidence="1" id="KW-0805">Transcription regulation</keyword>
<feature type="domain" description="HTH tetR-type" evidence="5">
    <location>
        <begin position="9"/>
        <end position="69"/>
    </location>
</feature>
<proteinExistence type="predicted"/>
<dbReference type="Pfam" id="PF00440">
    <property type="entry name" value="TetR_N"/>
    <property type="match status" value="1"/>
</dbReference>
<evidence type="ECO:0000313" key="6">
    <source>
        <dbReference type="EMBL" id="MED4402320.1"/>
    </source>
</evidence>
<sequence length="196" mass="22321">MKRTRSKTEETIQLLLRTGQNHFAKHGYAKAALEDIVTDSGLTRGALYHHFKNKKGLFFAVMESIQKKIAHKIEQEARTSSNQWEQLSLGCRAFIMSAIDPDHKQIILIDGPAVIGWNVWRQLDANHSMKLLYSQLEQMQRNGCFPTTLSVESLTHSLSGAMNESALWIAEQGSIDLIEESMRVLEVYFDGLKRMK</sequence>
<accession>A0ABU6NYY1</accession>
<dbReference type="RefSeq" id="WP_066227250.1">
    <property type="nucleotide sequence ID" value="NZ_JARTFQ010000005.1"/>
</dbReference>